<keyword evidence="1" id="KW-0472">Membrane</keyword>
<keyword evidence="1" id="KW-0812">Transmembrane</keyword>
<keyword evidence="3" id="KW-1185">Reference proteome</keyword>
<keyword evidence="1" id="KW-1133">Transmembrane helix</keyword>
<protein>
    <submittedName>
        <fullName evidence="2">Uncharacterized protein</fullName>
    </submittedName>
</protein>
<dbReference type="Proteomes" id="UP001219525">
    <property type="component" value="Unassembled WGS sequence"/>
</dbReference>
<dbReference type="AlphaFoldDB" id="A0AAD7E3X8"/>
<feature type="transmembrane region" description="Helical" evidence="1">
    <location>
        <begin position="107"/>
        <end position="132"/>
    </location>
</feature>
<feature type="transmembrane region" description="Helical" evidence="1">
    <location>
        <begin position="72"/>
        <end position="95"/>
    </location>
</feature>
<dbReference type="EMBL" id="JARJCW010000003">
    <property type="protein sequence ID" value="KAJ7227250.1"/>
    <property type="molecule type" value="Genomic_DNA"/>
</dbReference>
<accession>A0AAD7E3X8</accession>
<proteinExistence type="predicted"/>
<evidence type="ECO:0000256" key="1">
    <source>
        <dbReference type="SAM" id="Phobius"/>
    </source>
</evidence>
<name>A0AAD7E3X8_9AGAR</name>
<feature type="transmembrane region" description="Helical" evidence="1">
    <location>
        <begin position="152"/>
        <end position="171"/>
    </location>
</feature>
<reference evidence="2" key="1">
    <citation type="submission" date="2023-03" db="EMBL/GenBank/DDBJ databases">
        <title>Massive genome expansion in bonnet fungi (Mycena s.s.) driven by repeated elements and novel gene families across ecological guilds.</title>
        <authorList>
            <consortium name="Lawrence Berkeley National Laboratory"/>
            <person name="Harder C.B."/>
            <person name="Miyauchi S."/>
            <person name="Viragh M."/>
            <person name="Kuo A."/>
            <person name="Thoen E."/>
            <person name="Andreopoulos B."/>
            <person name="Lu D."/>
            <person name="Skrede I."/>
            <person name="Drula E."/>
            <person name="Henrissat B."/>
            <person name="Morin E."/>
            <person name="Kohler A."/>
            <person name="Barry K."/>
            <person name="LaButti K."/>
            <person name="Morin E."/>
            <person name="Salamov A."/>
            <person name="Lipzen A."/>
            <person name="Mereny Z."/>
            <person name="Hegedus B."/>
            <person name="Baldrian P."/>
            <person name="Stursova M."/>
            <person name="Weitz H."/>
            <person name="Taylor A."/>
            <person name="Grigoriev I.V."/>
            <person name="Nagy L.G."/>
            <person name="Martin F."/>
            <person name="Kauserud H."/>
        </authorList>
    </citation>
    <scope>NUCLEOTIDE SEQUENCE</scope>
    <source>
        <strain evidence="2">9144</strain>
    </source>
</reference>
<evidence type="ECO:0000313" key="2">
    <source>
        <dbReference type="EMBL" id="KAJ7227250.1"/>
    </source>
</evidence>
<gene>
    <name evidence="2" type="ORF">GGX14DRAFT_629030</name>
</gene>
<feature type="transmembrane region" description="Helical" evidence="1">
    <location>
        <begin position="33"/>
        <end position="52"/>
    </location>
</feature>
<comment type="caution">
    <text evidence="2">The sequence shown here is derived from an EMBL/GenBank/DDBJ whole genome shotgun (WGS) entry which is preliminary data.</text>
</comment>
<sequence length="263" mass="29135">MVVFDVVLFLGVLSLVIPLAPAIFSASVNRMKTWFALLISTAIYCISFLLLLGQHTGPEPPLPICTLQAGLIYAGPPLLACAGLLFVVELYMRLSAIVMSRKVNENFIYWMLWILPIVHTVDFWVAIMHGLADIHTISRDPSGLYCHITQKVPTTFTGVLTGIFVALMFVVESVTIVLMLRDGCLIVSCEYSLIDILVNTNDSSDDSTTSYVTLTFLAVPNICGSVPLSVSIVFGAQMDIVKWYTFWRKETPWVHPNERSAKA</sequence>
<evidence type="ECO:0000313" key="3">
    <source>
        <dbReference type="Proteomes" id="UP001219525"/>
    </source>
</evidence>
<organism evidence="2 3">
    <name type="scientific">Mycena pura</name>
    <dbReference type="NCBI Taxonomy" id="153505"/>
    <lineage>
        <taxon>Eukaryota</taxon>
        <taxon>Fungi</taxon>
        <taxon>Dikarya</taxon>
        <taxon>Basidiomycota</taxon>
        <taxon>Agaricomycotina</taxon>
        <taxon>Agaricomycetes</taxon>
        <taxon>Agaricomycetidae</taxon>
        <taxon>Agaricales</taxon>
        <taxon>Marasmiineae</taxon>
        <taxon>Mycenaceae</taxon>
        <taxon>Mycena</taxon>
    </lineage>
</organism>
<feature type="transmembrane region" description="Helical" evidence="1">
    <location>
        <begin position="6"/>
        <end position="26"/>
    </location>
</feature>